<gene>
    <name evidence="1" type="ORF">O6H91_11G096000</name>
</gene>
<proteinExistence type="predicted"/>
<evidence type="ECO:0000313" key="2">
    <source>
        <dbReference type="Proteomes" id="UP001162992"/>
    </source>
</evidence>
<dbReference type="EMBL" id="CM055102">
    <property type="protein sequence ID" value="KAJ7539489.1"/>
    <property type="molecule type" value="Genomic_DNA"/>
</dbReference>
<organism evidence="1 2">
    <name type="scientific">Diphasiastrum complanatum</name>
    <name type="common">Issler's clubmoss</name>
    <name type="synonym">Lycopodium complanatum</name>
    <dbReference type="NCBI Taxonomy" id="34168"/>
    <lineage>
        <taxon>Eukaryota</taxon>
        <taxon>Viridiplantae</taxon>
        <taxon>Streptophyta</taxon>
        <taxon>Embryophyta</taxon>
        <taxon>Tracheophyta</taxon>
        <taxon>Lycopodiopsida</taxon>
        <taxon>Lycopodiales</taxon>
        <taxon>Lycopodiaceae</taxon>
        <taxon>Lycopodioideae</taxon>
        <taxon>Diphasiastrum</taxon>
    </lineage>
</organism>
<keyword evidence="2" id="KW-1185">Reference proteome</keyword>
<protein>
    <submittedName>
        <fullName evidence="1">Uncharacterized protein</fullName>
    </submittedName>
</protein>
<evidence type="ECO:0000313" key="1">
    <source>
        <dbReference type="EMBL" id="KAJ7539489.1"/>
    </source>
</evidence>
<accession>A0ACC2CBP6</accession>
<name>A0ACC2CBP6_DIPCM</name>
<sequence length="340" mass="37514">MALIGRSSVVVGVLALLCRQCVCDLNAERLSDLLQLQSAAADRVIAMDEATFPRFASDDDPRPYSLFIFFDAVMLWSNSELQLELLRKEFGLLASAYAKNNEGSDGATKVFFCTLELGNARSVFSLFGIASLPHIRFLPVGSGGPNESSEMELSGPFRSAEGMAAFLESKTKQKAGQIIRPPLISKSTILLLTSGLLVAAPFVIKMLAAQNTPLHNPQVWCIGALLVYFFSVSGGMFNIIRHMPLFVPDRNNPGSLMYFLEGSEMQLGAECLFVGLLYTAVGLILASVSHILVHLQSKNTQRWIMLLGMVVSYFAVRRVVALNNWKTGYRITSYWPKRWS</sequence>
<dbReference type="Proteomes" id="UP001162992">
    <property type="component" value="Chromosome 11"/>
</dbReference>
<reference evidence="2" key="1">
    <citation type="journal article" date="2024" name="Proc. Natl. Acad. Sci. U.S.A.">
        <title>Extraordinary preservation of gene collinearity over three hundred million years revealed in homosporous lycophytes.</title>
        <authorList>
            <person name="Li C."/>
            <person name="Wickell D."/>
            <person name="Kuo L.Y."/>
            <person name="Chen X."/>
            <person name="Nie B."/>
            <person name="Liao X."/>
            <person name="Peng D."/>
            <person name="Ji J."/>
            <person name="Jenkins J."/>
            <person name="Williams M."/>
            <person name="Shu S."/>
            <person name="Plott C."/>
            <person name="Barry K."/>
            <person name="Rajasekar S."/>
            <person name="Grimwood J."/>
            <person name="Han X."/>
            <person name="Sun S."/>
            <person name="Hou Z."/>
            <person name="He W."/>
            <person name="Dai G."/>
            <person name="Sun C."/>
            <person name="Schmutz J."/>
            <person name="Leebens-Mack J.H."/>
            <person name="Li F.W."/>
            <person name="Wang L."/>
        </authorList>
    </citation>
    <scope>NUCLEOTIDE SEQUENCE [LARGE SCALE GENOMIC DNA]</scope>
    <source>
        <strain evidence="2">cv. PW_Plant_1</strain>
    </source>
</reference>
<comment type="caution">
    <text evidence="1">The sequence shown here is derived from an EMBL/GenBank/DDBJ whole genome shotgun (WGS) entry which is preliminary data.</text>
</comment>